<dbReference type="AlphaFoldDB" id="A0A6J3M965"/>
<comment type="cofactor">
    <cofactor evidence="1">
        <name>Zn(2+)</name>
        <dbReference type="ChEBI" id="CHEBI:29105"/>
    </cofactor>
</comment>
<dbReference type="PANTHER" id="PTHR30096:SF0">
    <property type="entry name" value="4,5-DOPA DIOXYGENASE EXTRADIOL-LIKE PROTEIN"/>
    <property type="match status" value="1"/>
</dbReference>
<accession>A0A6J3M965</accession>
<evidence type="ECO:0000313" key="7">
    <source>
        <dbReference type="Proteomes" id="UP000504637"/>
    </source>
</evidence>
<keyword evidence="7" id="KW-1185">Reference proteome</keyword>
<reference evidence="8" key="3">
    <citation type="submission" date="2025-08" db="UniProtKB">
        <authorList>
            <consortium name="RefSeq"/>
        </authorList>
    </citation>
    <scope>IDENTIFICATION</scope>
    <source>
        <strain evidence="8">CBS 342.82</strain>
    </source>
</reference>
<reference evidence="8" key="2">
    <citation type="submission" date="2020-04" db="EMBL/GenBank/DDBJ databases">
        <authorList>
            <consortium name="NCBI Genome Project"/>
        </authorList>
    </citation>
    <scope>NUCLEOTIDE SEQUENCE</scope>
    <source>
        <strain evidence="8">CBS 342.82</strain>
    </source>
</reference>
<dbReference type="PIRSF" id="PIRSF006157">
    <property type="entry name" value="Doxgns_DODA"/>
    <property type="match status" value="1"/>
</dbReference>
<dbReference type="GO" id="GO:0016702">
    <property type="term" value="F:oxidoreductase activity, acting on single donors with incorporation of molecular oxygen, incorporation of two atoms of oxygen"/>
    <property type="evidence" value="ECO:0007669"/>
    <property type="project" value="UniProtKB-ARBA"/>
</dbReference>
<evidence type="ECO:0000256" key="5">
    <source>
        <dbReference type="ARBA" id="ARBA00023002"/>
    </source>
</evidence>
<dbReference type="PANTHER" id="PTHR30096">
    <property type="entry name" value="4,5-DOPA DIOXYGENASE EXTRADIOL-LIKE PROTEIN"/>
    <property type="match status" value="1"/>
</dbReference>
<dbReference type="RefSeq" id="XP_033461439.1">
    <property type="nucleotide sequence ID" value="XM_033601099.1"/>
</dbReference>
<evidence type="ECO:0000256" key="1">
    <source>
        <dbReference type="ARBA" id="ARBA00001947"/>
    </source>
</evidence>
<dbReference type="SUPFAM" id="SSF53213">
    <property type="entry name" value="LigB-like"/>
    <property type="match status" value="1"/>
</dbReference>
<protein>
    <submittedName>
        <fullName evidence="8">Aromatic ring-opening dioxygenase LigB subunit</fullName>
    </submittedName>
</protein>
<reference evidence="8" key="1">
    <citation type="submission" date="2020-01" db="EMBL/GenBank/DDBJ databases">
        <authorList>
            <consortium name="DOE Joint Genome Institute"/>
            <person name="Haridas S."/>
            <person name="Albert R."/>
            <person name="Binder M."/>
            <person name="Bloem J."/>
            <person name="Labutti K."/>
            <person name="Salamov A."/>
            <person name="Andreopoulos B."/>
            <person name="Baker S.E."/>
            <person name="Barry K."/>
            <person name="Bills G."/>
            <person name="Bluhm B.H."/>
            <person name="Cannon C."/>
            <person name="Castanera R."/>
            <person name="Culley D.E."/>
            <person name="Daum C."/>
            <person name="Ezra D."/>
            <person name="Gonzalez J.B."/>
            <person name="Henrissat B."/>
            <person name="Kuo A."/>
            <person name="Liang C."/>
            <person name="Lipzen A."/>
            <person name="Lutzoni F."/>
            <person name="Magnuson J."/>
            <person name="Mondo S."/>
            <person name="Nolan M."/>
            <person name="Ohm R."/>
            <person name="Pangilinan J."/>
            <person name="Park H.-J."/>
            <person name="Ramirez L."/>
            <person name="Alfaro M."/>
            <person name="Sun H."/>
            <person name="Tritt A."/>
            <person name="Yoshinaga Y."/>
            <person name="Zwiers L.-H."/>
            <person name="Turgeon B.G."/>
            <person name="Goodwin S.B."/>
            <person name="Spatafora J.W."/>
            <person name="Crous P.W."/>
            <person name="Grigoriev I.V."/>
        </authorList>
    </citation>
    <scope>NUCLEOTIDE SEQUENCE</scope>
    <source>
        <strain evidence="8">CBS 342.82</strain>
    </source>
</reference>
<evidence type="ECO:0000256" key="4">
    <source>
        <dbReference type="ARBA" id="ARBA00022833"/>
    </source>
</evidence>
<dbReference type="GO" id="GO:0008270">
    <property type="term" value="F:zinc ion binding"/>
    <property type="evidence" value="ECO:0007669"/>
    <property type="project" value="InterPro"/>
</dbReference>
<dbReference type="InterPro" id="IPR004183">
    <property type="entry name" value="Xdiol_dOase_suB"/>
</dbReference>
<evidence type="ECO:0000259" key="6">
    <source>
        <dbReference type="Pfam" id="PF02900"/>
    </source>
</evidence>
<sequence length="286" mass="31618">MAAVQAPVEPPTTSRTPVYFLSHGGPNLMEDYDHPAYSVLQTIGREITQKVKPKGVVVFSAHWQAPSPNTILVSGATEKAENLIYDFGGFPEHYYRAQYPHRGSPELAGKVLDKLQEAGIASKVVKRGLDHGVWVSFMCAFDPKENPLDVPIVQVSLFESEDPDQHYRLGQAIAGLRDEGYQIIGSGMAVHNLYDFRRTMGRPGAVLDYAVSFDEALRVAVEEPAPADRQKAMAELLKRPDARRAHPTFEHLLPIHIAAGAAGESKGRQTWTLPQGSLSWAQYKFE</sequence>
<dbReference type="Gene3D" id="3.40.830.10">
    <property type="entry name" value="LigB-like"/>
    <property type="match status" value="1"/>
</dbReference>
<gene>
    <name evidence="8" type="ORF">K489DRAFT_315578</name>
</gene>
<keyword evidence="4" id="KW-0862">Zinc</keyword>
<dbReference type="CDD" id="cd07363">
    <property type="entry name" value="45_DOPA_Dioxygenase"/>
    <property type="match status" value="1"/>
</dbReference>
<keyword evidence="8" id="KW-0223">Dioxygenase</keyword>
<organism evidence="8">
    <name type="scientific">Dissoconium aciculare CBS 342.82</name>
    <dbReference type="NCBI Taxonomy" id="1314786"/>
    <lineage>
        <taxon>Eukaryota</taxon>
        <taxon>Fungi</taxon>
        <taxon>Dikarya</taxon>
        <taxon>Ascomycota</taxon>
        <taxon>Pezizomycotina</taxon>
        <taxon>Dothideomycetes</taxon>
        <taxon>Dothideomycetidae</taxon>
        <taxon>Mycosphaerellales</taxon>
        <taxon>Dissoconiaceae</taxon>
        <taxon>Dissoconium</taxon>
    </lineage>
</organism>
<dbReference type="InterPro" id="IPR014436">
    <property type="entry name" value="Extradiol_dOase_DODA"/>
</dbReference>
<dbReference type="GO" id="GO:0008198">
    <property type="term" value="F:ferrous iron binding"/>
    <property type="evidence" value="ECO:0007669"/>
    <property type="project" value="InterPro"/>
</dbReference>
<feature type="domain" description="Extradiol ring-cleavage dioxygenase class III enzyme subunit B" evidence="6">
    <location>
        <begin position="17"/>
        <end position="266"/>
    </location>
</feature>
<name>A0A6J3M965_9PEZI</name>
<dbReference type="Proteomes" id="UP000504637">
    <property type="component" value="Unplaced"/>
</dbReference>
<proteinExistence type="inferred from homology"/>
<keyword evidence="3" id="KW-0479">Metal-binding</keyword>
<comment type="similarity">
    <text evidence="2">Belongs to the DODA-type extradiol aromatic ring-opening dioxygenase family.</text>
</comment>
<keyword evidence="5" id="KW-0560">Oxidoreductase</keyword>
<evidence type="ECO:0000256" key="3">
    <source>
        <dbReference type="ARBA" id="ARBA00022723"/>
    </source>
</evidence>
<evidence type="ECO:0000313" key="8">
    <source>
        <dbReference type="RefSeq" id="XP_033461439.1"/>
    </source>
</evidence>
<dbReference type="GeneID" id="54358899"/>
<dbReference type="Pfam" id="PF02900">
    <property type="entry name" value="LigB"/>
    <property type="match status" value="1"/>
</dbReference>
<evidence type="ECO:0000256" key="2">
    <source>
        <dbReference type="ARBA" id="ARBA00007581"/>
    </source>
</evidence>
<dbReference type="OrthoDB" id="7396853at2759"/>